<gene>
    <name evidence="2" type="ORF">AAAU51_10550</name>
</gene>
<dbReference type="EMBL" id="JBBNIN010000016">
    <property type="protein sequence ID" value="MEQ2711607.1"/>
    <property type="molecule type" value="Genomic_DNA"/>
</dbReference>
<feature type="transmembrane region" description="Helical" evidence="1">
    <location>
        <begin position="152"/>
        <end position="174"/>
    </location>
</feature>
<evidence type="ECO:0000313" key="2">
    <source>
        <dbReference type="EMBL" id="MEQ2711607.1"/>
    </source>
</evidence>
<reference evidence="2 3" key="1">
    <citation type="submission" date="2024-04" db="EMBL/GenBank/DDBJ databases">
        <title>Human intestinal bacterial collection.</title>
        <authorList>
            <person name="Pauvert C."/>
            <person name="Hitch T.C.A."/>
            <person name="Clavel T."/>
        </authorList>
    </citation>
    <scope>NUCLEOTIDE SEQUENCE [LARGE SCALE GENOMIC DNA]</scope>
    <source>
        <strain evidence="2 3">CLA-AA-H249</strain>
    </source>
</reference>
<evidence type="ECO:0008006" key="4">
    <source>
        <dbReference type="Google" id="ProtNLM"/>
    </source>
</evidence>
<organism evidence="2 3">
    <name type="scientific">Anaerostipes amylophilus</name>
    <dbReference type="NCBI Taxonomy" id="2981779"/>
    <lineage>
        <taxon>Bacteria</taxon>
        <taxon>Bacillati</taxon>
        <taxon>Bacillota</taxon>
        <taxon>Clostridia</taxon>
        <taxon>Lachnospirales</taxon>
        <taxon>Lachnospiraceae</taxon>
        <taxon>Anaerostipes</taxon>
    </lineage>
</organism>
<keyword evidence="1" id="KW-1133">Transmembrane helix</keyword>
<feature type="transmembrane region" description="Helical" evidence="1">
    <location>
        <begin position="108"/>
        <end position="131"/>
    </location>
</feature>
<accession>A0ABV1IWM4</accession>
<feature type="transmembrane region" description="Helical" evidence="1">
    <location>
        <begin position="80"/>
        <end position="102"/>
    </location>
</feature>
<keyword evidence="1" id="KW-0472">Membrane</keyword>
<keyword evidence="3" id="KW-1185">Reference proteome</keyword>
<protein>
    <recommendedName>
        <fullName evidence="4">Stage II sporulation protein M</fullName>
    </recommendedName>
</protein>
<sequence>MDKEKFFSGLWIIAGLILGSLFTNFIYQDYLAYGGQVQYLVFHNQKLYSASMSLFFYILFKRVKQYAMIYLAGYLLKPWIFLYGFTFSMAFFLGSMLSLQIIQMGMRGLFLVLLSLFPQFILYGMSLILLIKRNFQEEKKEEMLYETSSSFLLRYSILFEIIFIILGCILESFINPSIMSGMLKLWK</sequence>
<proteinExistence type="predicted"/>
<feature type="transmembrane region" description="Helical" evidence="1">
    <location>
        <begin position="39"/>
        <end position="60"/>
    </location>
</feature>
<dbReference type="Proteomes" id="UP001482154">
    <property type="component" value="Unassembled WGS sequence"/>
</dbReference>
<comment type="caution">
    <text evidence="2">The sequence shown here is derived from an EMBL/GenBank/DDBJ whole genome shotgun (WGS) entry which is preliminary data.</text>
</comment>
<dbReference type="RefSeq" id="WP_055198359.1">
    <property type="nucleotide sequence ID" value="NZ_JAOQJG010000008.1"/>
</dbReference>
<name>A0ABV1IWM4_9FIRM</name>
<evidence type="ECO:0000313" key="3">
    <source>
        <dbReference type="Proteomes" id="UP001482154"/>
    </source>
</evidence>
<evidence type="ECO:0000256" key="1">
    <source>
        <dbReference type="SAM" id="Phobius"/>
    </source>
</evidence>
<feature type="transmembrane region" description="Helical" evidence="1">
    <location>
        <begin position="7"/>
        <end position="27"/>
    </location>
</feature>
<keyword evidence="1" id="KW-0812">Transmembrane</keyword>